<dbReference type="SUPFAM" id="SSF47413">
    <property type="entry name" value="lambda repressor-like DNA-binding domains"/>
    <property type="match status" value="1"/>
</dbReference>
<keyword evidence="2" id="KW-1185">Reference proteome</keyword>
<evidence type="ECO:0000313" key="2">
    <source>
        <dbReference type="Proteomes" id="UP000199051"/>
    </source>
</evidence>
<dbReference type="Gene3D" id="1.10.260.40">
    <property type="entry name" value="lambda repressor-like DNA-binding domains"/>
    <property type="match status" value="1"/>
</dbReference>
<evidence type="ECO:0000313" key="1">
    <source>
        <dbReference type="EMBL" id="SER92258.1"/>
    </source>
</evidence>
<dbReference type="RefSeq" id="WP_092778520.1">
    <property type="nucleotide sequence ID" value="NZ_FOGI01000006.1"/>
</dbReference>
<dbReference type="InterPro" id="IPR010982">
    <property type="entry name" value="Lambda_DNA-bd_dom_sf"/>
</dbReference>
<sequence length="127" mass="14612">MKQPTTGWAAVAHALDTRLRELRWHQNELARRSDVSQAIIRELQYNSIERNRSKRTLEALSIALGWHPDHLHAILHGTTPPHPDESEDAPHVLAPRLDAIEQRMNAMSTTLHDLRIDLALLLHHIRK</sequence>
<dbReference type="Proteomes" id="UP000199051">
    <property type="component" value="Unassembled WGS sequence"/>
</dbReference>
<protein>
    <submittedName>
        <fullName evidence="1">Uncharacterized protein</fullName>
    </submittedName>
</protein>
<organism evidence="1 2">
    <name type="scientific">Actinokineospora terrae</name>
    <dbReference type="NCBI Taxonomy" id="155974"/>
    <lineage>
        <taxon>Bacteria</taxon>
        <taxon>Bacillati</taxon>
        <taxon>Actinomycetota</taxon>
        <taxon>Actinomycetes</taxon>
        <taxon>Pseudonocardiales</taxon>
        <taxon>Pseudonocardiaceae</taxon>
        <taxon>Actinokineospora</taxon>
    </lineage>
</organism>
<gene>
    <name evidence="1" type="ORF">SAMN04487818_10677</name>
</gene>
<dbReference type="STRING" id="155974.SAMN04487818_10677"/>
<dbReference type="AlphaFoldDB" id="A0A1H9T519"/>
<proteinExistence type="predicted"/>
<dbReference type="CDD" id="cd00093">
    <property type="entry name" value="HTH_XRE"/>
    <property type="match status" value="1"/>
</dbReference>
<dbReference type="InterPro" id="IPR001387">
    <property type="entry name" value="Cro/C1-type_HTH"/>
</dbReference>
<name>A0A1H9T519_9PSEU</name>
<reference evidence="2" key="1">
    <citation type="submission" date="2016-10" db="EMBL/GenBank/DDBJ databases">
        <authorList>
            <person name="Varghese N."/>
            <person name="Submissions S."/>
        </authorList>
    </citation>
    <scope>NUCLEOTIDE SEQUENCE [LARGE SCALE GENOMIC DNA]</scope>
    <source>
        <strain evidence="2">DSM 44260</strain>
    </source>
</reference>
<accession>A0A1H9T519</accession>
<dbReference type="EMBL" id="FOGI01000006">
    <property type="protein sequence ID" value="SER92258.1"/>
    <property type="molecule type" value="Genomic_DNA"/>
</dbReference>
<dbReference type="GO" id="GO:0003677">
    <property type="term" value="F:DNA binding"/>
    <property type="evidence" value="ECO:0007669"/>
    <property type="project" value="InterPro"/>
</dbReference>